<evidence type="ECO:0000256" key="1">
    <source>
        <dbReference type="SAM" id="MobiDB-lite"/>
    </source>
</evidence>
<gene>
    <name evidence="2" type="ORF">KCV87_09360</name>
</gene>
<feature type="region of interest" description="Disordered" evidence="1">
    <location>
        <begin position="92"/>
        <end position="137"/>
    </location>
</feature>
<accession>A0AA45LAJ5</accession>
<evidence type="ECO:0000313" key="3">
    <source>
        <dbReference type="Proteomes" id="UP000677152"/>
    </source>
</evidence>
<organism evidence="2 3">
    <name type="scientific">Actinosynnema pretiosum subsp. pretiosum</name>
    <dbReference type="NCBI Taxonomy" id="103721"/>
    <lineage>
        <taxon>Bacteria</taxon>
        <taxon>Bacillati</taxon>
        <taxon>Actinomycetota</taxon>
        <taxon>Actinomycetes</taxon>
        <taxon>Pseudonocardiales</taxon>
        <taxon>Pseudonocardiaceae</taxon>
        <taxon>Actinosynnema</taxon>
    </lineage>
</organism>
<protein>
    <submittedName>
        <fullName evidence="2">Uncharacterized protein</fullName>
    </submittedName>
</protein>
<feature type="compositionally biased region" description="Gly residues" evidence="1">
    <location>
        <begin position="108"/>
        <end position="122"/>
    </location>
</feature>
<dbReference type="Proteomes" id="UP000677152">
    <property type="component" value="Chromosome"/>
</dbReference>
<dbReference type="EMBL" id="CP073249">
    <property type="protein sequence ID" value="QUF06237.1"/>
    <property type="molecule type" value="Genomic_DNA"/>
</dbReference>
<proteinExistence type="predicted"/>
<reference evidence="2" key="1">
    <citation type="submission" date="2021-04" db="EMBL/GenBank/DDBJ databases">
        <title>Genomic sequence of Actinosynnema pretiosum subsp. pretiosum ATCC 31280 (C-14919).</title>
        <authorList>
            <person name="Bai L."/>
            <person name="Wang X."/>
            <person name="Xiao Y."/>
        </authorList>
    </citation>
    <scope>NUCLEOTIDE SEQUENCE</scope>
    <source>
        <strain evidence="2">ATCC 31280</strain>
    </source>
</reference>
<evidence type="ECO:0000313" key="2">
    <source>
        <dbReference type="EMBL" id="QUF06237.1"/>
    </source>
</evidence>
<name>A0AA45LAJ5_9PSEU</name>
<sequence>MPAAPRRDRLVDAAFPALAAAYALHHRTQLTDLPPPLLRVDPELAPAESVVLSVVLYAGVTGWGASVRAHRQPVGSLRERAERADAVAVGHPAAHRTWWTPTPDRAGSGRGGRWTGSAGGSWRGTPTWPGLAWPQTS</sequence>
<dbReference type="AlphaFoldDB" id="A0AA45LAJ5"/>